<dbReference type="AlphaFoldDB" id="A0A0R1YI11"/>
<name>A0A0R1YI11_9LACO</name>
<reference evidence="2 3" key="1">
    <citation type="journal article" date="2015" name="Genome Announc.">
        <title>Expanding the biotechnology potential of lactobacilli through comparative genomics of 213 strains and associated genera.</title>
        <authorList>
            <person name="Sun Z."/>
            <person name="Harris H.M."/>
            <person name="McCann A."/>
            <person name="Guo C."/>
            <person name="Argimon S."/>
            <person name="Zhang W."/>
            <person name="Yang X."/>
            <person name="Jeffery I.B."/>
            <person name="Cooney J.C."/>
            <person name="Kagawa T.F."/>
            <person name="Liu W."/>
            <person name="Song Y."/>
            <person name="Salvetti E."/>
            <person name="Wrobel A."/>
            <person name="Rasinkangas P."/>
            <person name="Parkhill J."/>
            <person name="Rea M.C."/>
            <person name="O'Sullivan O."/>
            <person name="Ritari J."/>
            <person name="Douillard F.P."/>
            <person name="Paul Ross R."/>
            <person name="Yang R."/>
            <person name="Briner A.E."/>
            <person name="Felis G.E."/>
            <person name="de Vos W.M."/>
            <person name="Barrangou R."/>
            <person name="Klaenhammer T.R."/>
            <person name="Caufield P.W."/>
            <person name="Cui Y."/>
            <person name="Zhang H."/>
            <person name="O'Toole P.W."/>
        </authorList>
    </citation>
    <scope>NUCLEOTIDE SEQUENCE [LARGE SCALE GENOMIC DNA]</scope>
    <source>
        <strain evidence="2 3">DSM 18390</strain>
    </source>
</reference>
<dbReference type="RefSeq" id="WP_054736584.1">
    <property type="nucleotide sequence ID" value="NZ_AZFZ01000109.1"/>
</dbReference>
<gene>
    <name evidence="2" type="ORF">FD47_GL000228</name>
</gene>
<evidence type="ECO:0000256" key="1">
    <source>
        <dbReference type="SAM" id="MobiDB-lite"/>
    </source>
</evidence>
<dbReference type="Pfam" id="PF17363">
    <property type="entry name" value="DUF5388"/>
    <property type="match status" value="1"/>
</dbReference>
<dbReference type="Proteomes" id="UP000051010">
    <property type="component" value="Unassembled WGS sequence"/>
</dbReference>
<proteinExistence type="predicted"/>
<dbReference type="InterPro" id="IPR035528">
    <property type="entry name" value="DUF5388"/>
</dbReference>
<feature type="compositionally biased region" description="Basic and acidic residues" evidence="1">
    <location>
        <begin position="8"/>
        <end position="44"/>
    </location>
</feature>
<feature type="region of interest" description="Disordered" evidence="1">
    <location>
        <begin position="1"/>
        <end position="47"/>
    </location>
</feature>
<organism evidence="2 3">
    <name type="scientific">Lentilactobacillus parafarraginis DSM 18390 = JCM 14109</name>
    <dbReference type="NCBI Taxonomy" id="1423786"/>
    <lineage>
        <taxon>Bacteria</taxon>
        <taxon>Bacillati</taxon>
        <taxon>Bacillota</taxon>
        <taxon>Bacilli</taxon>
        <taxon>Lactobacillales</taxon>
        <taxon>Lactobacillaceae</taxon>
        <taxon>Lentilactobacillus</taxon>
    </lineage>
</organism>
<evidence type="ECO:0000313" key="3">
    <source>
        <dbReference type="Proteomes" id="UP000051010"/>
    </source>
</evidence>
<protein>
    <submittedName>
        <fullName evidence="2">Uncharacterized protein</fullName>
    </submittedName>
</protein>
<evidence type="ECO:0000313" key="2">
    <source>
        <dbReference type="EMBL" id="KRM38819.1"/>
    </source>
</evidence>
<sequence>MSLINNPNKKDPLDRGHEITPEKEFTLDDLTETKKKETQEKTLSSKDNVSSVTFYANIRINNHIKNIAEAIAINGYSKSQKDSIEKALNYFLDSFSKDERRGIETSIETLEQRDVFQKHKKLSN</sequence>
<dbReference type="PATRIC" id="fig|1423786.4.peg.229"/>
<accession>A0A0R1YI11</accession>
<dbReference type="EMBL" id="AZFZ01000109">
    <property type="protein sequence ID" value="KRM38819.1"/>
    <property type="molecule type" value="Genomic_DNA"/>
</dbReference>
<comment type="caution">
    <text evidence="2">The sequence shown here is derived from an EMBL/GenBank/DDBJ whole genome shotgun (WGS) entry which is preliminary data.</text>
</comment>